<dbReference type="InterPro" id="IPR050288">
    <property type="entry name" value="Cellulose_deg_GH3"/>
</dbReference>
<keyword evidence="5" id="KW-0732">Signal</keyword>
<evidence type="ECO:0000256" key="5">
    <source>
        <dbReference type="SAM" id="SignalP"/>
    </source>
</evidence>
<feature type="domain" description="Fibronectin type III-like" evidence="6">
    <location>
        <begin position="673"/>
        <end position="744"/>
    </location>
</feature>
<sequence length="780" mass="84343">MKKIFLIAAAAMMTISALAQPKLRKDNIEEVLKAMTLEEKATLLVGGARAVVVDGVPTGTAAKVPGAAGNTRPIDRLGIPGTVLADGPAGLRISPTRNGDSNTYYATGFPIGTLLASSWDLDLVEQVTTAMGNEVHEYGVDVLLAPGMNIHRNPLNGRNFEYFSEDPLLSGKMAAAYVKGIQKNNVGTSIKHYAANNQETNRNENNARISERALREIYLKNFEIAVKEGEPWTVMSSYNQLNGEYTQQKKDLLTTILRDEWGYKGIVMTDWGNKAGTVKSAWSGNDLMEPGNQNEIDRIVNGVKDGSLAIEDVDRNVRNMLNYIVKTPSFANYKYSNKPDLKAHAQVARTAAGEAMVLLRNEKNTLPMASGQKVALYGISSLDFVAGGTGSGNVNKAYVVNMKEGLENAGFTVDQSLMNYYQATLDMNRATAGLAGGGGRGFGFGSSKAAEVAIPETAISTEARNNDVAIVVLGRNAGEGADRRMIDDFDLTTIERELLRNVSSAFHAEGKKVVVVLNVGGVIETNSWKYMVDAILLPWSPGQEGANAVADVLTGKVNPSGKLPMTFPLNFMDHPSSANFPYNYVRNATQNNFGFGGQQQRQPQKDVDYTNYEEGIWVGYRYFSTVGKEVSYPFGFGLSYTTFSYSKPTVKATADGFEATVTVTNTGKVAGKEVVEVYVTAPKGGLVKPACELKAFAKTRSLAPGASQTLTFKVTNYELASFNEANSAWEAPAGNYTVHFGASVADIRVNATYNLKKAGSWKTNKLFALDAPLNEMVNPE</sequence>
<evidence type="ECO:0000259" key="6">
    <source>
        <dbReference type="SMART" id="SM01217"/>
    </source>
</evidence>
<dbReference type="Pfam" id="PF00933">
    <property type="entry name" value="Glyco_hydro_3"/>
    <property type="match status" value="1"/>
</dbReference>
<evidence type="ECO:0000256" key="1">
    <source>
        <dbReference type="ARBA" id="ARBA00005336"/>
    </source>
</evidence>
<dbReference type="SMART" id="SM01217">
    <property type="entry name" value="Fn3_like"/>
    <property type="match status" value="1"/>
</dbReference>
<accession>W0FQE3</accession>
<dbReference type="PANTHER" id="PTHR42715">
    <property type="entry name" value="BETA-GLUCOSIDASE"/>
    <property type="match status" value="1"/>
</dbReference>
<dbReference type="InterPro" id="IPR013783">
    <property type="entry name" value="Ig-like_fold"/>
</dbReference>
<feature type="signal peptide" evidence="5">
    <location>
        <begin position="1"/>
        <end position="19"/>
    </location>
</feature>
<evidence type="ECO:0000256" key="2">
    <source>
        <dbReference type="ARBA" id="ARBA00022801"/>
    </source>
</evidence>
<feature type="chain" id="PRO_5004789436" evidence="5">
    <location>
        <begin position="20"/>
        <end position="780"/>
    </location>
</feature>
<evidence type="ECO:0000313" key="7">
    <source>
        <dbReference type="EMBL" id="AHF25042.1"/>
    </source>
</evidence>
<dbReference type="InterPro" id="IPR026891">
    <property type="entry name" value="Fn3-like"/>
</dbReference>
<dbReference type="SUPFAM" id="SSF52279">
    <property type="entry name" value="Beta-D-glucan exohydrolase, C-terminal domain"/>
    <property type="match status" value="1"/>
</dbReference>
<dbReference type="InterPro" id="IPR001764">
    <property type="entry name" value="Glyco_hydro_3_N"/>
</dbReference>
<keyword evidence="2 4" id="KW-0378">Hydrolase</keyword>
<dbReference type="InterPro" id="IPR019800">
    <property type="entry name" value="Glyco_hydro_3_AS"/>
</dbReference>
<dbReference type="AlphaFoldDB" id="W0FQE3"/>
<dbReference type="InterPro" id="IPR036881">
    <property type="entry name" value="Glyco_hydro_3_C_sf"/>
</dbReference>
<dbReference type="EMBL" id="KC246816">
    <property type="protein sequence ID" value="AHF25042.1"/>
    <property type="molecule type" value="Genomic_DNA"/>
</dbReference>
<dbReference type="InterPro" id="IPR017853">
    <property type="entry name" value="GH"/>
</dbReference>
<dbReference type="PROSITE" id="PS00775">
    <property type="entry name" value="GLYCOSYL_HYDROL_F3"/>
    <property type="match status" value="1"/>
</dbReference>
<dbReference type="SUPFAM" id="SSF51445">
    <property type="entry name" value="(Trans)glycosidases"/>
    <property type="match status" value="1"/>
</dbReference>
<dbReference type="InterPro" id="IPR036962">
    <property type="entry name" value="Glyco_hydro_3_N_sf"/>
</dbReference>
<dbReference type="PANTHER" id="PTHR42715:SF10">
    <property type="entry name" value="BETA-GLUCOSIDASE"/>
    <property type="match status" value="1"/>
</dbReference>
<keyword evidence="4" id="KW-0326">Glycosidase</keyword>
<dbReference type="Pfam" id="PF01915">
    <property type="entry name" value="Glyco_hydro_3_C"/>
    <property type="match status" value="1"/>
</dbReference>
<name>W0FQE3_9BACT</name>
<dbReference type="InterPro" id="IPR002772">
    <property type="entry name" value="Glyco_hydro_3_C"/>
</dbReference>
<evidence type="ECO:0000256" key="4">
    <source>
        <dbReference type="RuleBase" id="RU361161"/>
    </source>
</evidence>
<reference evidence="7" key="1">
    <citation type="journal article" date="2013" name="PLoS ONE">
        <title>Metagenomic insights into the carbohydrate-active enzymes carried by the microorganisms adhering to solid digesta in the rumen of cows.</title>
        <authorList>
            <person name="Wang L."/>
            <person name="Hatem A."/>
            <person name="Catalyurek U.V."/>
            <person name="Morrison M."/>
            <person name="Yu Z."/>
        </authorList>
    </citation>
    <scope>NUCLEOTIDE SEQUENCE</scope>
</reference>
<dbReference type="Gene3D" id="2.60.40.10">
    <property type="entry name" value="Immunoglobulins"/>
    <property type="match status" value="1"/>
</dbReference>
<protein>
    <submittedName>
        <fullName evidence="7">Beta-glucosidase</fullName>
    </submittedName>
</protein>
<dbReference type="Pfam" id="PF14310">
    <property type="entry name" value="Fn3-like"/>
    <property type="match status" value="1"/>
</dbReference>
<dbReference type="GO" id="GO:0005975">
    <property type="term" value="P:carbohydrate metabolic process"/>
    <property type="evidence" value="ECO:0007669"/>
    <property type="project" value="InterPro"/>
</dbReference>
<keyword evidence="3" id="KW-0119">Carbohydrate metabolism</keyword>
<comment type="similarity">
    <text evidence="1 4">Belongs to the glycosyl hydrolase 3 family.</text>
</comment>
<dbReference type="Gene3D" id="3.40.50.1700">
    <property type="entry name" value="Glycoside hydrolase family 3 C-terminal domain"/>
    <property type="match status" value="1"/>
</dbReference>
<organism evidence="7">
    <name type="scientific">uncultured bacterium Contig1514</name>
    <dbReference type="NCBI Taxonomy" id="1393445"/>
    <lineage>
        <taxon>Bacteria</taxon>
        <taxon>environmental samples</taxon>
    </lineage>
</organism>
<dbReference type="GO" id="GO:0004553">
    <property type="term" value="F:hydrolase activity, hydrolyzing O-glycosyl compounds"/>
    <property type="evidence" value="ECO:0007669"/>
    <property type="project" value="InterPro"/>
</dbReference>
<evidence type="ECO:0000256" key="3">
    <source>
        <dbReference type="ARBA" id="ARBA00023277"/>
    </source>
</evidence>
<dbReference type="PRINTS" id="PR00133">
    <property type="entry name" value="GLHYDRLASE3"/>
</dbReference>
<dbReference type="Gene3D" id="3.20.20.300">
    <property type="entry name" value="Glycoside hydrolase, family 3, N-terminal domain"/>
    <property type="match status" value="1"/>
</dbReference>
<proteinExistence type="inferred from homology"/>